<evidence type="ECO:0000313" key="3">
    <source>
        <dbReference type="Proteomes" id="UP000095672"/>
    </source>
</evidence>
<dbReference type="GO" id="GO:0055085">
    <property type="term" value="P:transmembrane transport"/>
    <property type="evidence" value="ECO:0007669"/>
    <property type="project" value="TreeGrafter"/>
</dbReference>
<keyword evidence="3" id="KW-1185">Reference proteome</keyword>
<dbReference type="PANTHER" id="PTHR36920">
    <property type="match status" value="1"/>
</dbReference>
<dbReference type="Proteomes" id="UP000095672">
    <property type="component" value="Chromosome"/>
</dbReference>
<dbReference type="STRING" id="1769779.AUP74_00333"/>
<name>A0A1C9W3T2_9GAMM</name>
<dbReference type="PROSITE" id="PS00695">
    <property type="entry name" value="ENT_VIR_OMP_2"/>
    <property type="match status" value="1"/>
</dbReference>
<evidence type="ECO:0000313" key="2">
    <source>
        <dbReference type="EMBL" id="AOS95805.1"/>
    </source>
</evidence>
<dbReference type="Gene3D" id="2.40.160.20">
    <property type="match status" value="1"/>
</dbReference>
<dbReference type="EMBL" id="CP014143">
    <property type="protein sequence ID" value="AOS95805.1"/>
    <property type="molecule type" value="Genomic_DNA"/>
</dbReference>
<gene>
    <name evidence="2" type="primary">ompW_2</name>
    <name evidence="2" type="ORF">AUP74_00333</name>
</gene>
<dbReference type="PANTHER" id="PTHR36920:SF1">
    <property type="entry name" value="OUTER MEMBRANE PROTEIN W"/>
    <property type="match status" value="1"/>
</dbReference>
<dbReference type="AlphaFoldDB" id="A0A1C9W3T2"/>
<dbReference type="KEGG" id="micc:AUP74_00333"/>
<dbReference type="InterPro" id="IPR005618">
    <property type="entry name" value="OMPW"/>
</dbReference>
<dbReference type="InterPro" id="IPR000758">
    <property type="entry name" value="Enterovir_OMP"/>
</dbReference>
<keyword evidence="1" id="KW-0732">Signal</keyword>
<dbReference type="GO" id="GO:0044384">
    <property type="term" value="C:host outer membrane"/>
    <property type="evidence" value="ECO:0007669"/>
    <property type="project" value="InterPro"/>
</dbReference>
<dbReference type="RefSeq" id="WP_069946031.1">
    <property type="nucleotide sequence ID" value="NZ_CP014143.1"/>
</dbReference>
<protein>
    <submittedName>
        <fullName evidence="2">Outer membrane protein W</fullName>
    </submittedName>
</protein>
<feature type="chain" id="PRO_5008895350" evidence="1">
    <location>
        <begin position="23"/>
        <end position="244"/>
    </location>
</feature>
<reference evidence="3" key="1">
    <citation type="submission" date="2016-01" db="EMBL/GenBank/DDBJ databases">
        <title>Complete genome sequence of Microbulbifer sp. CCB-MM1, a halophile isolated from Matang Mangrove Forest, Perak.</title>
        <authorList>
            <person name="Moh T.H."/>
            <person name="Dinesh B."/>
            <person name="Lau N.-S."/>
            <person name="Go F."/>
            <person name="Alexander Chong S.-C."/>
        </authorList>
    </citation>
    <scope>NUCLEOTIDE SEQUENCE [LARGE SCALE GENOMIC DNA]</scope>
    <source>
        <strain evidence="3">CCB-MM1</strain>
    </source>
</reference>
<dbReference type="Pfam" id="PF03922">
    <property type="entry name" value="OmpW"/>
    <property type="match status" value="1"/>
</dbReference>
<proteinExistence type="predicted"/>
<dbReference type="OrthoDB" id="9807574at2"/>
<dbReference type="SUPFAM" id="SSF56925">
    <property type="entry name" value="OMPA-like"/>
    <property type="match status" value="1"/>
</dbReference>
<organism evidence="2 3">
    <name type="scientific">Microbulbifer aggregans</name>
    <dbReference type="NCBI Taxonomy" id="1769779"/>
    <lineage>
        <taxon>Bacteria</taxon>
        <taxon>Pseudomonadati</taxon>
        <taxon>Pseudomonadota</taxon>
        <taxon>Gammaproteobacteria</taxon>
        <taxon>Cellvibrionales</taxon>
        <taxon>Microbulbiferaceae</taxon>
        <taxon>Microbulbifer</taxon>
    </lineage>
</organism>
<evidence type="ECO:0000256" key="1">
    <source>
        <dbReference type="SAM" id="SignalP"/>
    </source>
</evidence>
<dbReference type="GO" id="GO:0019867">
    <property type="term" value="C:outer membrane"/>
    <property type="evidence" value="ECO:0007669"/>
    <property type="project" value="InterPro"/>
</dbReference>
<feature type="signal peptide" evidence="1">
    <location>
        <begin position="1"/>
        <end position="22"/>
    </location>
</feature>
<sequence length="244" mass="26511" precursor="true">MKPALSGLLLLVAFLTAFTANAEHRGGDFIVRIGYGEVNPNDDSSWIRLDGTALEDTRVYVDSGQSATFTGTWMFADHWGVGLLAALPFEHDLDVAGLPNPDGGPALGKVSLGDVEHLPPTLTIQWFPVCVESWVQPYVGIGINYTTFMDENISRTANDYFENVLGATRGASLDLDSSWGLAGELGVDVELGQGSQWLFNAALWYLDLDTDASIRFPTATGVSRIKADVDIDPWVYTVGIGYRF</sequence>
<dbReference type="InterPro" id="IPR011250">
    <property type="entry name" value="OMP/PagP_B-barrel"/>
</dbReference>
<accession>A0A1C9W3T2</accession>